<organism evidence="3 4">
    <name type="scientific">Fusarium flagelliforme</name>
    <dbReference type="NCBI Taxonomy" id="2675880"/>
    <lineage>
        <taxon>Eukaryota</taxon>
        <taxon>Fungi</taxon>
        <taxon>Dikarya</taxon>
        <taxon>Ascomycota</taxon>
        <taxon>Pezizomycotina</taxon>
        <taxon>Sordariomycetes</taxon>
        <taxon>Hypocreomycetidae</taxon>
        <taxon>Hypocreales</taxon>
        <taxon>Nectriaceae</taxon>
        <taxon>Fusarium</taxon>
        <taxon>Fusarium incarnatum-equiseti species complex</taxon>
    </lineage>
</organism>
<evidence type="ECO:0000256" key="1">
    <source>
        <dbReference type="SAM" id="Coils"/>
    </source>
</evidence>
<feature type="region of interest" description="Disordered" evidence="2">
    <location>
        <begin position="36"/>
        <end position="119"/>
    </location>
</feature>
<sequence length="211" mass="24252">MDSSNFTDESKAQLREGFEREVNKFAQRLESLSFDFEESDVGDEDSASRDSKESVIGKVSITESAYEPYRPGRSFPSKVYSHSSFSSRCSASRGSDTSYSSRQTGSISTISQHQDAKRVEEVEQRNLIRAEKAKRTRLARLERSVTEASVRKEDLLKEMEDKRRDQDTVAGSVDGQLTELLHRYRRSETERHDLVAKYDKFNKEIGEYDCY</sequence>
<dbReference type="AlphaFoldDB" id="A0A395MXB8"/>
<feature type="compositionally biased region" description="Polar residues" evidence="2">
    <location>
        <begin position="99"/>
        <end position="113"/>
    </location>
</feature>
<feature type="compositionally biased region" description="Acidic residues" evidence="2">
    <location>
        <begin position="36"/>
        <end position="45"/>
    </location>
</feature>
<proteinExistence type="predicted"/>
<comment type="caution">
    <text evidence="3">The sequence shown here is derived from an EMBL/GenBank/DDBJ whole genome shotgun (WGS) entry which is preliminary data.</text>
</comment>
<evidence type="ECO:0000313" key="3">
    <source>
        <dbReference type="EMBL" id="RFN52103.1"/>
    </source>
</evidence>
<dbReference type="OrthoDB" id="5097059at2759"/>
<evidence type="ECO:0000313" key="4">
    <source>
        <dbReference type="Proteomes" id="UP000265631"/>
    </source>
</evidence>
<keyword evidence="1" id="KW-0175">Coiled coil</keyword>
<feature type="compositionally biased region" description="Basic and acidic residues" evidence="2">
    <location>
        <begin position="46"/>
        <end position="55"/>
    </location>
</feature>
<keyword evidence="4" id="KW-1185">Reference proteome</keyword>
<feature type="coiled-coil region" evidence="1">
    <location>
        <begin position="138"/>
        <end position="165"/>
    </location>
</feature>
<dbReference type="Proteomes" id="UP000265631">
    <property type="component" value="Unassembled WGS sequence"/>
</dbReference>
<name>A0A395MXB8_9HYPO</name>
<feature type="compositionally biased region" description="Low complexity" evidence="2">
    <location>
        <begin position="81"/>
        <end position="98"/>
    </location>
</feature>
<reference evidence="3 4" key="1">
    <citation type="journal article" date="2018" name="PLoS Pathog.">
        <title>Evolution of structural diversity of trichothecenes, a family of toxins produced by plant pathogenic and entomopathogenic fungi.</title>
        <authorList>
            <person name="Proctor R.H."/>
            <person name="McCormick S.P."/>
            <person name="Kim H.S."/>
            <person name="Cardoza R.E."/>
            <person name="Stanley A.M."/>
            <person name="Lindo L."/>
            <person name="Kelly A."/>
            <person name="Brown D.W."/>
            <person name="Lee T."/>
            <person name="Vaughan M.M."/>
            <person name="Alexander N.J."/>
            <person name="Busman M."/>
            <person name="Gutierrez S."/>
        </authorList>
    </citation>
    <scope>NUCLEOTIDE SEQUENCE [LARGE SCALE GENOMIC DNA]</scope>
    <source>
        <strain evidence="3 4">NRRL 13405</strain>
    </source>
</reference>
<evidence type="ECO:0000256" key="2">
    <source>
        <dbReference type="SAM" id="MobiDB-lite"/>
    </source>
</evidence>
<dbReference type="EMBL" id="PXXK01000077">
    <property type="protein sequence ID" value="RFN52103.1"/>
    <property type="molecule type" value="Genomic_DNA"/>
</dbReference>
<gene>
    <name evidence="3" type="ORF">FIE12Z_3655</name>
</gene>
<accession>A0A395MXB8</accession>
<protein>
    <submittedName>
        <fullName evidence="3">Uncharacterized protein</fullName>
    </submittedName>
</protein>